<name>A0A7X3SHH9_9FIRM</name>
<feature type="coiled-coil region" evidence="1">
    <location>
        <begin position="84"/>
        <end position="111"/>
    </location>
</feature>
<dbReference type="RefSeq" id="WP_159749641.1">
    <property type="nucleotide sequence ID" value="NZ_WUQX01000001.1"/>
</dbReference>
<feature type="region of interest" description="Disordered" evidence="2">
    <location>
        <begin position="112"/>
        <end position="133"/>
    </location>
</feature>
<comment type="caution">
    <text evidence="3">The sequence shown here is derived from an EMBL/GenBank/DDBJ whole genome shotgun (WGS) entry which is preliminary data.</text>
</comment>
<sequence>MRLNFSPSLQINNLFQSYQINRSAANKAGVSTTESSEEARRDTFTLSARGKTMDLINSLMKQKMDITDRKNSLIASTIEKGSSMETIKSQLEAYDEQLENIDVQISQAMTRELEKKEEKENSDKEPKTREELQNEHMTDIVTLSGDVRNINMLDSVKTKVDNRIKILESEISLDNERQGAADFKKEELSELKKKSAELASDIGSRTVDIAEDIDENNEETPVENSEENDNTDGLYN</sequence>
<evidence type="ECO:0000313" key="4">
    <source>
        <dbReference type="Proteomes" id="UP000460412"/>
    </source>
</evidence>
<proteinExistence type="predicted"/>
<reference evidence="3 4" key="1">
    <citation type="submission" date="2019-12" db="EMBL/GenBank/DDBJ databases">
        <title>Sporaefaciens musculi gen. nov., sp. nov., a novel bacterium isolated from the caecum of an obese mouse.</title>
        <authorList>
            <person name="Rasmussen T.S."/>
            <person name="Streidl T."/>
            <person name="Hitch T.C.A."/>
            <person name="Wortmann E."/>
            <person name="Deptula P."/>
            <person name="Hansen M."/>
            <person name="Nielsen D.S."/>
            <person name="Clavel T."/>
            <person name="Vogensen F.K."/>
        </authorList>
    </citation>
    <scope>NUCLEOTIDE SEQUENCE [LARGE SCALE GENOMIC DNA]</scope>
    <source>
        <strain evidence="3 4">WCA-9-b2</strain>
    </source>
</reference>
<evidence type="ECO:0000313" key="3">
    <source>
        <dbReference type="EMBL" id="MXP74383.1"/>
    </source>
</evidence>
<evidence type="ECO:0000256" key="1">
    <source>
        <dbReference type="SAM" id="Coils"/>
    </source>
</evidence>
<gene>
    <name evidence="3" type="ORF">GN277_02780</name>
</gene>
<dbReference type="Proteomes" id="UP000460412">
    <property type="component" value="Unassembled WGS sequence"/>
</dbReference>
<feature type="compositionally biased region" description="Acidic residues" evidence="2">
    <location>
        <begin position="209"/>
        <end position="230"/>
    </location>
</feature>
<keyword evidence="1" id="KW-0175">Coiled coil</keyword>
<dbReference type="EMBL" id="WUQX01000001">
    <property type="protein sequence ID" value="MXP74383.1"/>
    <property type="molecule type" value="Genomic_DNA"/>
</dbReference>
<accession>A0A7X3SHH9</accession>
<organism evidence="3 4">
    <name type="scientific">Sporofaciens musculi</name>
    <dbReference type="NCBI Taxonomy" id="2681861"/>
    <lineage>
        <taxon>Bacteria</taxon>
        <taxon>Bacillati</taxon>
        <taxon>Bacillota</taxon>
        <taxon>Clostridia</taxon>
        <taxon>Lachnospirales</taxon>
        <taxon>Lachnospiraceae</taxon>
        <taxon>Sporofaciens</taxon>
    </lineage>
</organism>
<feature type="region of interest" description="Disordered" evidence="2">
    <location>
        <begin position="200"/>
        <end position="236"/>
    </location>
</feature>
<keyword evidence="4" id="KW-1185">Reference proteome</keyword>
<evidence type="ECO:0000256" key="2">
    <source>
        <dbReference type="SAM" id="MobiDB-lite"/>
    </source>
</evidence>
<dbReference type="AlphaFoldDB" id="A0A7X3SHH9"/>
<protein>
    <submittedName>
        <fullName evidence="3">Uncharacterized protein</fullName>
    </submittedName>
</protein>